<gene>
    <name evidence="1" type="ORF">F3W84_20020</name>
</gene>
<comment type="caution">
    <text evidence="1">The sequence shown here is derived from an EMBL/GenBank/DDBJ whole genome shotgun (WGS) entry which is preliminary data.</text>
</comment>
<organism evidence="1 2">
    <name type="scientific">Ochrobactrum quorumnocens</name>
    <dbReference type="NCBI Taxonomy" id="271865"/>
    <lineage>
        <taxon>Bacteria</taxon>
        <taxon>Pseudomonadati</taxon>
        <taxon>Pseudomonadota</taxon>
        <taxon>Alphaproteobacteria</taxon>
        <taxon>Hyphomicrobiales</taxon>
        <taxon>Brucellaceae</taxon>
        <taxon>Brucella/Ochrobactrum group</taxon>
        <taxon>Ochrobactrum</taxon>
    </lineage>
</organism>
<sequence>MPLFQQLSKVDASEELDAMRRYFCVASIMLHQSGRTYDEANLAKTIIRLYAGGLSAVGHPAERAARIAEMHDRDVIDFLLPTQVAL</sequence>
<accession>A0A5N1JR71</accession>
<name>A0A5N1JR71_9HYPH</name>
<evidence type="ECO:0000313" key="2">
    <source>
        <dbReference type="Proteomes" id="UP000327108"/>
    </source>
</evidence>
<keyword evidence="2" id="KW-1185">Reference proteome</keyword>
<dbReference type="Proteomes" id="UP000327108">
    <property type="component" value="Unassembled WGS sequence"/>
</dbReference>
<dbReference type="EMBL" id="VYXQ01000024">
    <property type="protein sequence ID" value="KAA9361532.1"/>
    <property type="molecule type" value="Genomic_DNA"/>
</dbReference>
<proteinExistence type="predicted"/>
<protein>
    <submittedName>
        <fullName evidence="1">Uncharacterized protein</fullName>
    </submittedName>
</protein>
<reference evidence="1 2" key="1">
    <citation type="submission" date="2019-09" db="EMBL/GenBank/DDBJ databases">
        <title>Biological control of the noxious weed angled onion (Allium triquetrum) thwarted by endophytic bacteria in Victoria, Australia.</title>
        <authorList>
            <person name="Tehranchian P."/>
            <person name="Adair R.J."/>
            <person name="Van T.H."/>
            <person name="Morrison P.D."/>
            <person name="Williams H."/>
            <person name="Lawrie A.C."/>
        </authorList>
    </citation>
    <scope>NUCLEOTIDE SEQUENCE [LARGE SCALE GENOMIC DNA]</scope>
    <source>
        <strain evidence="1 2">RPTAtOch1</strain>
    </source>
</reference>
<dbReference type="AlphaFoldDB" id="A0A5N1JR71"/>
<evidence type="ECO:0000313" key="1">
    <source>
        <dbReference type="EMBL" id="KAA9361532.1"/>
    </source>
</evidence>